<evidence type="ECO:0000313" key="2">
    <source>
        <dbReference type="Proteomes" id="UP000054721"/>
    </source>
</evidence>
<comment type="caution">
    <text evidence="1">The sequence shown here is derived from an EMBL/GenBank/DDBJ whole genome shotgun (WGS) entry which is preliminary data.</text>
</comment>
<sequence>MIVQKKSAALCRHVCTGNLVSVAAGSGLGFTLGVTKRLISRSLLRYVVEIGVLLPLLKTNEFVVNCQNE</sequence>
<dbReference type="AlphaFoldDB" id="A0A0V1L2F0"/>
<dbReference type="OrthoDB" id="441223at2759"/>
<dbReference type="EMBL" id="JYDW01000157">
    <property type="protein sequence ID" value="KRZ53723.1"/>
    <property type="molecule type" value="Genomic_DNA"/>
</dbReference>
<protein>
    <submittedName>
        <fullName evidence="1">Uncharacterized protein</fullName>
    </submittedName>
</protein>
<evidence type="ECO:0000313" key="1">
    <source>
        <dbReference type="EMBL" id="KRZ53723.1"/>
    </source>
</evidence>
<reference evidence="1 2" key="1">
    <citation type="submission" date="2015-05" db="EMBL/GenBank/DDBJ databases">
        <title>Evolution of Trichinella species and genotypes.</title>
        <authorList>
            <person name="Korhonen P.K."/>
            <person name="Edoardo P."/>
            <person name="Giuseppe L.R."/>
            <person name="Gasser R.B."/>
        </authorList>
    </citation>
    <scope>NUCLEOTIDE SEQUENCE [LARGE SCALE GENOMIC DNA]</scope>
    <source>
        <strain evidence="1">ISS10</strain>
    </source>
</reference>
<proteinExistence type="predicted"/>
<organism evidence="1 2">
    <name type="scientific">Trichinella nativa</name>
    <dbReference type="NCBI Taxonomy" id="6335"/>
    <lineage>
        <taxon>Eukaryota</taxon>
        <taxon>Metazoa</taxon>
        <taxon>Ecdysozoa</taxon>
        <taxon>Nematoda</taxon>
        <taxon>Enoplea</taxon>
        <taxon>Dorylaimia</taxon>
        <taxon>Trichinellida</taxon>
        <taxon>Trichinellidae</taxon>
        <taxon>Trichinella</taxon>
    </lineage>
</organism>
<keyword evidence="2" id="KW-1185">Reference proteome</keyword>
<dbReference type="STRING" id="6335.A0A0V1L2F0"/>
<accession>A0A0V1L2F0</accession>
<gene>
    <name evidence="1" type="ORF">T02_7274</name>
</gene>
<dbReference type="Proteomes" id="UP000054721">
    <property type="component" value="Unassembled WGS sequence"/>
</dbReference>
<name>A0A0V1L2F0_9BILA</name>